<comment type="caution">
    <text evidence="3">The sequence shown here is derived from an EMBL/GenBank/DDBJ whole genome shotgun (WGS) entry which is preliminary data.</text>
</comment>
<dbReference type="AlphaFoldDB" id="A0A066YLR5"/>
<evidence type="ECO:0000256" key="1">
    <source>
        <dbReference type="SAM" id="MobiDB-lite"/>
    </source>
</evidence>
<dbReference type="EMBL" id="JNBY01000123">
    <property type="protein sequence ID" value="KDN82097.1"/>
    <property type="molecule type" value="Genomic_DNA"/>
</dbReference>
<evidence type="ECO:0000313" key="4">
    <source>
        <dbReference type="Proteomes" id="UP000027178"/>
    </source>
</evidence>
<feature type="compositionally biased region" description="Basic residues" evidence="1">
    <location>
        <begin position="789"/>
        <end position="800"/>
    </location>
</feature>
<name>A0A066YLR5_9ACTN</name>
<feature type="compositionally biased region" description="Polar residues" evidence="1">
    <location>
        <begin position="713"/>
        <end position="725"/>
    </location>
</feature>
<dbReference type="PATRIC" id="fig|1348663.4.peg.5916"/>
<sequence>MAVELPEPLQWVLLLLAGCRWPEADEDQLRDMADHCRKSAEGLQDATRSVDAAIKRALDGQQGNAAEALNKYWAGYTVGKGTEDDPGRLTATINALNGMGDMLEQMANSTETAKIQIVAQLGILAFELATAEAEAPVTAGASMLQVPAFIAAARTFVKKLLDNFLGEMIKMAAKQAIQMAAINLLAQGIELAEGHRKSIDWKEVGENAKGGAIGGAAGHVIGKGLGGAAGKVGLGNAANSLGGKMAIGAATGVGADAATQYITTGKVDTSSLLGSGLSGGAGVGLNHAAVKMKQHGAAPNAGDGPQHHIPDPVGAGQGGRQDGPPKFTKPDTSSGDSGSAYQGPSGDGGSSNSGGTKSRSDGWDDAGSSNSGATKSRSDGWDDAGSSNSGAGKSRSDGFNPNGSDSGGSRSGDSKVGGLSPFGSGRGGGDTPPPSHSETSGGGHRADAPTPHEQPAHQPSREQSSYEQPAREQSGGGGRGHEQAEAVRPTHEPLTAQEPGRPVHEQPGRNEAEGQTTRPDSRESGTTPGRNEAEGHVTRPDSREAGTAPVREEGQPVRPTHEQSGRNEAEGHVTRPDSREAGTAPVREEGQSVRPTHEPVVVQQQGRPVHDAAASAPVHDNSAAGRESSATDRDTVQPSGDDSGSRPAGAGSVPNLSGVLGGAAHLAGAASSSGHGGSSGGTHLAGAGSATLPRPDTATVPGQGMPDGLGDSMPNSGAQNQNQGTVPPMGGGFTPAGGGSHIGGGGTRPDAPSTSGAPRPTPGGTVTNGGPSRAAAPSVRAAVAEPVPRRRPRRRPTPTG</sequence>
<evidence type="ECO:0000313" key="3">
    <source>
        <dbReference type="EMBL" id="KDN82097.1"/>
    </source>
</evidence>
<evidence type="ECO:0000259" key="2">
    <source>
        <dbReference type="Pfam" id="PF25547"/>
    </source>
</evidence>
<dbReference type="Pfam" id="PF25547">
    <property type="entry name" value="WXG100_2"/>
    <property type="match status" value="1"/>
</dbReference>
<feature type="compositionally biased region" description="Low complexity" evidence="1">
    <location>
        <begin position="656"/>
        <end position="673"/>
    </location>
</feature>
<proteinExistence type="predicted"/>
<dbReference type="eggNOG" id="COG3064">
    <property type="taxonomic scope" value="Bacteria"/>
</dbReference>
<dbReference type="HOGENOM" id="CLU_351530_0_0_11"/>
<gene>
    <name evidence="3" type="ORF">KCH_61130</name>
</gene>
<protein>
    <recommendedName>
        <fullName evidence="2">Outer membrane channel protein CpnT-like N-terminal domain-containing protein</fullName>
    </recommendedName>
</protein>
<organism evidence="3 4">
    <name type="scientific">Kitasatospora cheerisanensis KCTC 2395</name>
    <dbReference type="NCBI Taxonomy" id="1348663"/>
    <lineage>
        <taxon>Bacteria</taxon>
        <taxon>Bacillati</taxon>
        <taxon>Actinomycetota</taxon>
        <taxon>Actinomycetes</taxon>
        <taxon>Kitasatosporales</taxon>
        <taxon>Streptomycetaceae</taxon>
        <taxon>Kitasatospora</taxon>
    </lineage>
</organism>
<feature type="compositionally biased region" description="Basic and acidic residues" evidence="1">
    <location>
        <begin position="479"/>
        <end position="491"/>
    </location>
</feature>
<feature type="compositionally biased region" description="Low complexity" evidence="1">
    <location>
        <begin position="762"/>
        <end position="786"/>
    </location>
</feature>
<feature type="compositionally biased region" description="Low complexity" evidence="1">
    <location>
        <begin position="414"/>
        <end position="423"/>
    </location>
</feature>
<keyword evidence="4" id="KW-1185">Reference proteome</keyword>
<feature type="region of interest" description="Disordered" evidence="1">
    <location>
        <begin position="296"/>
        <end position="800"/>
    </location>
</feature>
<feature type="compositionally biased region" description="Low complexity" evidence="1">
    <location>
        <begin position="681"/>
        <end position="692"/>
    </location>
</feature>
<dbReference type="OrthoDB" id="3874132at2"/>
<dbReference type="RefSeq" id="WP_035867728.1">
    <property type="nucleotide sequence ID" value="NZ_KK853997.1"/>
</dbReference>
<feature type="compositionally biased region" description="Basic and acidic residues" evidence="1">
    <location>
        <begin position="531"/>
        <end position="597"/>
    </location>
</feature>
<feature type="compositionally biased region" description="Basic and acidic residues" evidence="1">
    <location>
        <begin position="501"/>
        <end position="512"/>
    </location>
</feature>
<reference evidence="3 4" key="1">
    <citation type="submission" date="2014-05" db="EMBL/GenBank/DDBJ databases">
        <title>Draft Genome Sequence of Kitasatospora cheerisanensis KCTC 2395.</title>
        <authorList>
            <person name="Nam D.H."/>
        </authorList>
    </citation>
    <scope>NUCLEOTIDE SEQUENCE [LARGE SCALE GENOMIC DNA]</scope>
    <source>
        <strain evidence="3 4">KCTC 2395</strain>
    </source>
</reference>
<feature type="domain" description="Outer membrane channel protein CpnT-like N-terminal" evidence="2">
    <location>
        <begin position="6"/>
        <end position="152"/>
    </location>
</feature>
<dbReference type="Proteomes" id="UP000027178">
    <property type="component" value="Unassembled WGS sequence"/>
</dbReference>
<feature type="compositionally biased region" description="Gly residues" evidence="1">
    <location>
        <begin position="729"/>
        <end position="747"/>
    </location>
</feature>
<feature type="compositionally biased region" description="Polar residues" evidence="1">
    <location>
        <begin position="330"/>
        <end position="342"/>
    </location>
</feature>
<feature type="compositionally biased region" description="Polar residues" evidence="1">
    <location>
        <begin position="385"/>
        <end position="402"/>
    </location>
</feature>
<dbReference type="InterPro" id="IPR057746">
    <property type="entry name" value="CpnT-like_N"/>
</dbReference>
<feature type="compositionally biased region" description="Polar residues" evidence="1">
    <location>
        <begin position="513"/>
        <end position="529"/>
    </location>
</feature>
<accession>A0A066YLR5</accession>